<evidence type="ECO:0000256" key="2">
    <source>
        <dbReference type="ARBA" id="ARBA00022692"/>
    </source>
</evidence>
<evidence type="ECO:0000256" key="1">
    <source>
        <dbReference type="ARBA" id="ARBA00004141"/>
    </source>
</evidence>
<evidence type="ECO:0000256" key="3">
    <source>
        <dbReference type="ARBA" id="ARBA00022989"/>
    </source>
</evidence>
<evidence type="ECO:0000256" key="5">
    <source>
        <dbReference type="SAM" id="MobiDB-lite"/>
    </source>
</evidence>
<gene>
    <name evidence="7" type="ORF">B0H63DRAFT_36023</name>
</gene>
<evidence type="ECO:0000313" key="8">
    <source>
        <dbReference type="Proteomes" id="UP001285441"/>
    </source>
</evidence>
<keyword evidence="2 6" id="KW-0812">Transmembrane</keyword>
<dbReference type="Gene3D" id="1.20.1280.290">
    <property type="match status" value="1"/>
</dbReference>
<evidence type="ECO:0000313" key="7">
    <source>
        <dbReference type="EMBL" id="KAK3394109.1"/>
    </source>
</evidence>
<dbReference type="EMBL" id="JAULSW010000001">
    <property type="protein sequence ID" value="KAK3394109.1"/>
    <property type="molecule type" value="Genomic_DNA"/>
</dbReference>
<evidence type="ECO:0000256" key="6">
    <source>
        <dbReference type="SAM" id="Phobius"/>
    </source>
</evidence>
<reference evidence="7" key="2">
    <citation type="submission" date="2023-06" db="EMBL/GenBank/DDBJ databases">
        <authorList>
            <consortium name="Lawrence Berkeley National Laboratory"/>
            <person name="Haridas S."/>
            <person name="Hensen N."/>
            <person name="Bonometti L."/>
            <person name="Westerberg I."/>
            <person name="Brannstrom I.O."/>
            <person name="Guillou S."/>
            <person name="Cros-Aarteil S."/>
            <person name="Calhoun S."/>
            <person name="Kuo A."/>
            <person name="Mondo S."/>
            <person name="Pangilinan J."/>
            <person name="Riley R."/>
            <person name="LaButti K."/>
            <person name="Andreopoulos B."/>
            <person name="Lipzen A."/>
            <person name="Chen C."/>
            <person name="Yanf M."/>
            <person name="Daum C."/>
            <person name="Ng V."/>
            <person name="Clum A."/>
            <person name="Steindorff A."/>
            <person name="Ohm R."/>
            <person name="Martin F."/>
            <person name="Silar P."/>
            <person name="Natvig D."/>
            <person name="Lalanne C."/>
            <person name="Gautier V."/>
            <person name="Ament-velasquez S.L."/>
            <person name="Kruys A."/>
            <person name="Hutchinson M.I."/>
            <person name="Powell A.J."/>
            <person name="Barry K."/>
            <person name="Miller A.N."/>
            <person name="Grigoriev I.V."/>
            <person name="Debuchy R."/>
            <person name="Gladieux P."/>
            <person name="Thoren M.H."/>
            <person name="Johannesson H."/>
        </authorList>
    </citation>
    <scope>NUCLEOTIDE SEQUENCE</scope>
    <source>
        <strain evidence="7">CBS 232.78</strain>
    </source>
</reference>
<feature type="region of interest" description="Disordered" evidence="5">
    <location>
        <begin position="243"/>
        <end position="268"/>
    </location>
</feature>
<evidence type="ECO:0000256" key="4">
    <source>
        <dbReference type="ARBA" id="ARBA00023136"/>
    </source>
</evidence>
<name>A0AAE0P6A0_9PEZI</name>
<dbReference type="GO" id="GO:0016020">
    <property type="term" value="C:membrane"/>
    <property type="evidence" value="ECO:0007669"/>
    <property type="project" value="UniProtKB-SubCell"/>
</dbReference>
<dbReference type="Proteomes" id="UP001285441">
    <property type="component" value="Unassembled WGS sequence"/>
</dbReference>
<dbReference type="AlphaFoldDB" id="A0AAE0P6A0"/>
<comment type="subcellular location">
    <subcellularLocation>
        <location evidence="1">Membrane</location>
        <topology evidence="1">Multi-pass membrane protein</topology>
    </subcellularLocation>
</comment>
<feature type="transmembrane region" description="Helical" evidence="6">
    <location>
        <begin position="178"/>
        <end position="203"/>
    </location>
</feature>
<dbReference type="PANTHER" id="PTHR16201:SF37">
    <property type="entry name" value="PQ-LOOP REPEAT-CONTAINING PROTEIN"/>
    <property type="match status" value="1"/>
</dbReference>
<dbReference type="PANTHER" id="PTHR16201">
    <property type="entry name" value="SEVEN TRANSMEMBRANE PROTEIN 1-RELATED"/>
    <property type="match status" value="1"/>
</dbReference>
<proteinExistence type="predicted"/>
<feature type="transmembrane region" description="Helical" evidence="6">
    <location>
        <begin position="60"/>
        <end position="76"/>
    </location>
</feature>
<keyword evidence="8" id="KW-1185">Reference proteome</keyword>
<sequence>MLRTHPPSSQLVPQIWTNWRKKKTDGLPGVMMFLWALCGIPFGVYAIAQNFNIPLQVQPHAFMGLCLVSWAQTLVYHNKWEAWKASTLGVASAVVFAGVEVALVLTLRPLYDQGKEIPIFVVGVIAAILLAVGLLPPYREIWKRKGRVIGINWVFLSMDWSGAFFSLLALVVQNTFDVLGGALYIICCFLELGIFTSHVVWLIRTRKLRKAAKAEGKTFDDIAAEYEAHGIPFKFAERKSCKERKAEEETAPTDPELGPSRADKVETQ</sequence>
<feature type="transmembrane region" description="Helical" evidence="6">
    <location>
        <begin position="150"/>
        <end position="172"/>
    </location>
</feature>
<feature type="transmembrane region" description="Helical" evidence="6">
    <location>
        <begin position="30"/>
        <end position="48"/>
    </location>
</feature>
<feature type="transmembrane region" description="Helical" evidence="6">
    <location>
        <begin position="117"/>
        <end position="138"/>
    </location>
</feature>
<protein>
    <submittedName>
        <fullName evidence="7">Uncharacterized protein</fullName>
    </submittedName>
</protein>
<feature type="transmembrane region" description="Helical" evidence="6">
    <location>
        <begin position="88"/>
        <end position="111"/>
    </location>
</feature>
<keyword evidence="4 6" id="KW-0472">Membrane</keyword>
<dbReference type="SMART" id="SM00679">
    <property type="entry name" value="CTNS"/>
    <property type="match status" value="2"/>
</dbReference>
<organism evidence="7 8">
    <name type="scientific">Podospora didyma</name>
    <dbReference type="NCBI Taxonomy" id="330526"/>
    <lineage>
        <taxon>Eukaryota</taxon>
        <taxon>Fungi</taxon>
        <taxon>Dikarya</taxon>
        <taxon>Ascomycota</taxon>
        <taxon>Pezizomycotina</taxon>
        <taxon>Sordariomycetes</taxon>
        <taxon>Sordariomycetidae</taxon>
        <taxon>Sordariales</taxon>
        <taxon>Podosporaceae</taxon>
        <taxon>Podospora</taxon>
    </lineage>
</organism>
<keyword evidence="3 6" id="KW-1133">Transmembrane helix</keyword>
<reference evidence="7" key="1">
    <citation type="journal article" date="2023" name="Mol. Phylogenet. Evol.">
        <title>Genome-scale phylogeny and comparative genomics of the fungal order Sordariales.</title>
        <authorList>
            <person name="Hensen N."/>
            <person name="Bonometti L."/>
            <person name="Westerberg I."/>
            <person name="Brannstrom I.O."/>
            <person name="Guillou S."/>
            <person name="Cros-Aarteil S."/>
            <person name="Calhoun S."/>
            <person name="Haridas S."/>
            <person name="Kuo A."/>
            <person name="Mondo S."/>
            <person name="Pangilinan J."/>
            <person name="Riley R."/>
            <person name="LaButti K."/>
            <person name="Andreopoulos B."/>
            <person name="Lipzen A."/>
            <person name="Chen C."/>
            <person name="Yan M."/>
            <person name="Daum C."/>
            <person name="Ng V."/>
            <person name="Clum A."/>
            <person name="Steindorff A."/>
            <person name="Ohm R.A."/>
            <person name="Martin F."/>
            <person name="Silar P."/>
            <person name="Natvig D.O."/>
            <person name="Lalanne C."/>
            <person name="Gautier V."/>
            <person name="Ament-Velasquez S.L."/>
            <person name="Kruys A."/>
            <person name="Hutchinson M.I."/>
            <person name="Powell A.J."/>
            <person name="Barry K."/>
            <person name="Miller A.N."/>
            <person name="Grigoriev I.V."/>
            <person name="Debuchy R."/>
            <person name="Gladieux P."/>
            <person name="Hiltunen Thoren M."/>
            <person name="Johannesson H."/>
        </authorList>
    </citation>
    <scope>NUCLEOTIDE SEQUENCE</scope>
    <source>
        <strain evidence="7">CBS 232.78</strain>
    </source>
</reference>
<dbReference type="Pfam" id="PF04193">
    <property type="entry name" value="PQ-loop"/>
    <property type="match status" value="1"/>
</dbReference>
<dbReference type="InterPro" id="IPR006603">
    <property type="entry name" value="PQ-loop_rpt"/>
</dbReference>
<accession>A0AAE0P6A0</accession>
<dbReference type="InterPro" id="IPR051415">
    <property type="entry name" value="LAAT-1"/>
</dbReference>
<comment type="caution">
    <text evidence="7">The sequence shown here is derived from an EMBL/GenBank/DDBJ whole genome shotgun (WGS) entry which is preliminary data.</text>
</comment>